<dbReference type="GO" id="GO:0004789">
    <property type="term" value="F:thiamine-phosphate diphosphorylase activity"/>
    <property type="evidence" value="ECO:0007669"/>
    <property type="project" value="TreeGrafter"/>
</dbReference>
<name>A0A345BZ27_9BACI</name>
<keyword evidence="2" id="KW-0784">Thiamine biosynthesis</keyword>
<evidence type="ECO:0000256" key="1">
    <source>
        <dbReference type="ARBA" id="ARBA00004948"/>
    </source>
</evidence>
<dbReference type="InterPro" id="IPR022998">
    <property type="entry name" value="ThiamineP_synth_TenI"/>
</dbReference>
<accession>A0A345BZ27</accession>
<feature type="domain" description="Thiamine phosphate synthase/TenI" evidence="3">
    <location>
        <begin position="12"/>
        <end position="185"/>
    </location>
</feature>
<reference evidence="4 5" key="1">
    <citation type="journal article" date="2018" name="J. Microbiol.">
        <title>Salicibibacter kimchii gen. nov., sp. nov., a moderately halophilic and alkalitolerant bacterium in the family Bacillaceae, isolated from kimchi.</title>
        <authorList>
            <person name="Jang J.Y."/>
            <person name="Oh Y.J."/>
            <person name="Lim S.K."/>
            <person name="Park H.K."/>
            <person name="Lee C."/>
            <person name="Kim J.Y."/>
            <person name="Lee M.A."/>
            <person name="Choi H.J."/>
        </authorList>
    </citation>
    <scope>NUCLEOTIDE SEQUENCE [LARGE SCALE GENOMIC DNA]</scope>
    <source>
        <strain evidence="4 5">NKC1-1</strain>
    </source>
</reference>
<dbReference type="Proteomes" id="UP000252100">
    <property type="component" value="Chromosome"/>
</dbReference>
<dbReference type="PANTHER" id="PTHR20857:SF22">
    <property type="entry name" value="THIAZOLE TAUTOMERASE"/>
    <property type="match status" value="1"/>
</dbReference>
<evidence type="ECO:0000256" key="2">
    <source>
        <dbReference type="ARBA" id="ARBA00022977"/>
    </source>
</evidence>
<dbReference type="CDD" id="cd00564">
    <property type="entry name" value="TMP_TenI"/>
    <property type="match status" value="1"/>
</dbReference>
<dbReference type="InterPro" id="IPR036206">
    <property type="entry name" value="ThiamineP_synth_sf"/>
</dbReference>
<dbReference type="Pfam" id="PF02581">
    <property type="entry name" value="TMP-TENI"/>
    <property type="match status" value="1"/>
</dbReference>
<protein>
    <submittedName>
        <fullName evidence="4">Thiazole tautomerase TenI</fullName>
    </submittedName>
</protein>
<dbReference type="Gene3D" id="3.20.20.70">
    <property type="entry name" value="Aldolase class I"/>
    <property type="match status" value="1"/>
</dbReference>
<evidence type="ECO:0000313" key="5">
    <source>
        <dbReference type="Proteomes" id="UP000252100"/>
    </source>
</evidence>
<evidence type="ECO:0000313" key="4">
    <source>
        <dbReference type="EMBL" id="AXF56208.1"/>
    </source>
</evidence>
<sequence>MVRRLTVTWHLITTNNCPFHIQVRQLRHALKNINIIHVRNKEASLQRLKQQVDQLCKIGLRHDQIILNEHAEAAAAWGLGGVHLPSNSPLTAKDIKRRAPGLQVGASVHSLEEAKARAEEEVDYLYYGHVYPSASKPDDPARGLEALQSVAASVRTPVLAIGGITRSRLGEISRTGASGIALISGFWEAEKPEEEAVHFNCFGQMNYEAT</sequence>
<organism evidence="4 5">
    <name type="scientific">Salicibibacter kimchii</name>
    <dbReference type="NCBI Taxonomy" id="2099786"/>
    <lineage>
        <taxon>Bacteria</taxon>
        <taxon>Bacillati</taxon>
        <taxon>Bacillota</taxon>
        <taxon>Bacilli</taxon>
        <taxon>Bacillales</taxon>
        <taxon>Bacillaceae</taxon>
        <taxon>Salicibibacter</taxon>
    </lineage>
</organism>
<keyword evidence="5" id="KW-1185">Reference proteome</keyword>
<proteinExistence type="predicted"/>
<dbReference type="PANTHER" id="PTHR20857">
    <property type="entry name" value="THIAMINE-PHOSPHATE PYROPHOSPHORYLASE"/>
    <property type="match status" value="1"/>
</dbReference>
<dbReference type="KEGG" id="rue:DT065_09400"/>
<gene>
    <name evidence="4" type="ORF">DT065_09400</name>
</gene>
<dbReference type="GO" id="GO:0005737">
    <property type="term" value="C:cytoplasm"/>
    <property type="evidence" value="ECO:0007669"/>
    <property type="project" value="TreeGrafter"/>
</dbReference>
<comment type="pathway">
    <text evidence="1">Cofactor biosynthesis; thiamine diphosphate biosynthesis.</text>
</comment>
<dbReference type="GO" id="GO:0009228">
    <property type="term" value="P:thiamine biosynthetic process"/>
    <property type="evidence" value="ECO:0007669"/>
    <property type="project" value="UniProtKB-KW"/>
</dbReference>
<evidence type="ECO:0000259" key="3">
    <source>
        <dbReference type="Pfam" id="PF02581"/>
    </source>
</evidence>
<dbReference type="AlphaFoldDB" id="A0A345BZ27"/>
<dbReference type="SUPFAM" id="SSF51391">
    <property type="entry name" value="Thiamin phosphate synthase"/>
    <property type="match status" value="1"/>
</dbReference>
<dbReference type="InterPro" id="IPR013785">
    <property type="entry name" value="Aldolase_TIM"/>
</dbReference>
<dbReference type="EMBL" id="CP031092">
    <property type="protein sequence ID" value="AXF56208.1"/>
    <property type="molecule type" value="Genomic_DNA"/>
</dbReference>